<proteinExistence type="predicted"/>
<gene>
    <name evidence="2" type="ORF">MSIMFB_04551</name>
</gene>
<dbReference type="Proteomes" id="UP000554965">
    <property type="component" value="Unassembled WGS sequence"/>
</dbReference>
<reference evidence="2 3" key="1">
    <citation type="submission" date="2017-10" db="EMBL/GenBank/DDBJ databases">
        <authorList>
            <consortium name="Urmite Genomes"/>
        </authorList>
    </citation>
    <scope>NUCLEOTIDE SEQUENCE [LARGE SCALE GENOMIC DNA]</scope>
    <source>
        <strain evidence="2 3">FB-527</strain>
    </source>
</reference>
<feature type="chain" id="PRO_5030784479" evidence="1">
    <location>
        <begin position="23"/>
        <end position="112"/>
    </location>
</feature>
<keyword evidence="1" id="KW-0732">Signal</keyword>
<dbReference type="AlphaFoldDB" id="A0A7Z7INV2"/>
<organism evidence="2 3">
    <name type="scientific">Mycobacterium simulans</name>
    <dbReference type="NCBI Taxonomy" id="627089"/>
    <lineage>
        <taxon>Bacteria</taxon>
        <taxon>Bacillati</taxon>
        <taxon>Actinomycetota</taxon>
        <taxon>Actinomycetes</taxon>
        <taxon>Mycobacteriales</taxon>
        <taxon>Mycobacteriaceae</taxon>
        <taxon>Mycobacterium</taxon>
    </lineage>
</organism>
<evidence type="ECO:0000256" key="1">
    <source>
        <dbReference type="SAM" id="SignalP"/>
    </source>
</evidence>
<evidence type="ECO:0000313" key="2">
    <source>
        <dbReference type="EMBL" id="SOJ57073.1"/>
    </source>
</evidence>
<accession>A0A7Z7INV2</accession>
<keyword evidence="3" id="KW-1185">Reference proteome</keyword>
<name>A0A7Z7INV2_9MYCO</name>
<sequence>MVGANAAALAALISDPMPAALAATATNASGAALTNDMRNLPTGSSNASRRKLARNFPFTKRRYPRKDKHERSLAFNSFSVAQSQVKNGWSARMYGVTRRQLLAFGCLVAVVG</sequence>
<dbReference type="EMBL" id="OCTY01000002">
    <property type="protein sequence ID" value="SOJ57073.1"/>
    <property type="molecule type" value="Genomic_DNA"/>
</dbReference>
<evidence type="ECO:0000313" key="3">
    <source>
        <dbReference type="Proteomes" id="UP000554965"/>
    </source>
</evidence>
<feature type="signal peptide" evidence="1">
    <location>
        <begin position="1"/>
        <end position="22"/>
    </location>
</feature>
<protein>
    <submittedName>
        <fullName evidence="2">Uncharacterized protein</fullName>
    </submittedName>
</protein>
<comment type="caution">
    <text evidence="2">The sequence shown here is derived from an EMBL/GenBank/DDBJ whole genome shotgun (WGS) entry which is preliminary data.</text>
</comment>